<accession>C7LYR0</accession>
<dbReference type="InterPro" id="IPR000182">
    <property type="entry name" value="GNAT_dom"/>
</dbReference>
<dbReference type="Pfam" id="PF00583">
    <property type="entry name" value="Acetyltransf_1"/>
    <property type="match status" value="1"/>
</dbReference>
<dbReference type="STRING" id="525909.Afer_0923"/>
<evidence type="ECO:0000259" key="1">
    <source>
        <dbReference type="PROSITE" id="PS51186"/>
    </source>
</evidence>
<feature type="domain" description="N-acetyltransferase" evidence="1">
    <location>
        <begin position="1"/>
        <end position="107"/>
    </location>
</feature>
<dbReference type="Proteomes" id="UP000000771">
    <property type="component" value="Chromosome"/>
</dbReference>
<dbReference type="GO" id="GO:0016747">
    <property type="term" value="F:acyltransferase activity, transferring groups other than amino-acyl groups"/>
    <property type="evidence" value="ECO:0007669"/>
    <property type="project" value="InterPro"/>
</dbReference>
<proteinExistence type="predicted"/>
<dbReference type="eggNOG" id="COG0456">
    <property type="taxonomic scope" value="Bacteria"/>
</dbReference>
<protein>
    <submittedName>
        <fullName evidence="2">GCN5-related N-acetyltransferase</fullName>
    </submittedName>
</protein>
<dbReference type="RefSeq" id="WP_015798357.1">
    <property type="nucleotide sequence ID" value="NC_013124.1"/>
</dbReference>
<dbReference type="InterPro" id="IPR016181">
    <property type="entry name" value="Acyl_CoA_acyltransferase"/>
</dbReference>
<dbReference type="HOGENOM" id="CLU_2204339_0_0_11"/>
<sequence length="107" mass="11302">MASVLVAEELRPDHAWRVDAEVDGVVGAIAIVERNGPEAIVRAIVTMPGFERLGLAGELLEACAELARRHGATVLSASCAPGDRATKALFEEAGLRTVELRLARSLA</sequence>
<reference evidence="2 3" key="1">
    <citation type="journal article" date="2009" name="Stand. Genomic Sci.">
        <title>Complete genome sequence of Acidimicrobium ferrooxidans type strain (ICP).</title>
        <authorList>
            <person name="Clum A."/>
            <person name="Nolan M."/>
            <person name="Lang E."/>
            <person name="Glavina Del Rio T."/>
            <person name="Tice H."/>
            <person name="Copeland A."/>
            <person name="Cheng J.F."/>
            <person name="Lucas S."/>
            <person name="Chen F."/>
            <person name="Bruce D."/>
            <person name="Goodwin L."/>
            <person name="Pitluck S."/>
            <person name="Ivanova N."/>
            <person name="Mavrommatis K."/>
            <person name="Mikhailova N."/>
            <person name="Pati A."/>
            <person name="Chen A."/>
            <person name="Palaniappan K."/>
            <person name="Goker M."/>
            <person name="Spring S."/>
            <person name="Land M."/>
            <person name="Hauser L."/>
            <person name="Chang Y.J."/>
            <person name="Jeffries C.C."/>
            <person name="Chain P."/>
            <person name="Bristow J."/>
            <person name="Eisen J.A."/>
            <person name="Markowitz V."/>
            <person name="Hugenholtz P."/>
            <person name="Kyrpides N.C."/>
            <person name="Klenk H.P."/>
            <person name="Lapidus A."/>
        </authorList>
    </citation>
    <scope>NUCLEOTIDE SEQUENCE [LARGE SCALE GENOMIC DNA]</scope>
    <source>
        <strain evidence="3">DSM 10331 / JCM 15462 / NBRC 103882 / ICP</strain>
    </source>
</reference>
<gene>
    <name evidence="2" type="ordered locus">Afer_0923</name>
</gene>
<dbReference type="Gene3D" id="3.40.630.30">
    <property type="match status" value="1"/>
</dbReference>
<evidence type="ECO:0000313" key="3">
    <source>
        <dbReference type="Proteomes" id="UP000000771"/>
    </source>
</evidence>
<dbReference type="CDD" id="cd04301">
    <property type="entry name" value="NAT_SF"/>
    <property type="match status" value="1"/>
</dbReference>
<dbReference type="AlphaFoldDB" id="C7LYR0"/>
<keyword evidence="3" id="KW-1185">Reference proteome</keyword>
<keyword evidence="2" id="KW-0808">Transferase</keyword>
<dbReference type="PROSITE" id="PS51186">
    <property type="entry name" value="GNAT"/>
    <property type="match status" value="1"/>
</dbReference>
<dbReference type="EMBL" id="CP001631">
    <property type="protein sequence ID" value="ACU53868.1"/>
    <property type="molecule type" value="Genomic_DNA"/>
</dbReference>
<evidence type="ECO:0000313" key="2">
    <source>
        <dbReference type="EMBL" id="ACU53868.1"/>
    </source>
</evidence>
<name>C7LYR0_ACIFD</name>
<organism evidence="2 3">
    <name type="scientific">Acidimicrobium ferrooxidans (strain DSM 10331 / JCM 15462 / NBRC 103882 / ICP)</name>
    <dbReference type="NCBI Taxonomy" id="525909"/>
    <lineage>
        <taxon>Bacteria</taxon>
        <taxon>Bacillati</taxon>
        <taxon>Actinomycetota</taxon>
        <taxon>Acidimicrobiia</taxon>
        <taxon>Acidimicrobiales</taxon>
        <taxon>Acidimicrobiaceae</taxon>
        <taxon>Acidimicrobium</taxon>
    </lineage>
</organism>
<dbReference type="SUPFAM" id="SSF55729">
    <property type="entry name" value="Acyl-CoA N-acyltransferases (Nat)"/>
    <property type="match status" value="1"/>
</dbReference>
<dbReference type="KEGG" id="afo:Afer_0923"/>